<organism evidence="3 4">
    <name type="scientific">Coemansia javaensis</name>
    <dbReference type="NCBI Taxonomy" id="2761396"/>
    <lineage>
        <taxon>Eukaryota</taxon>
        <taxon>Fungi</taxon>
        <taxon>Fungi incertae sedis</taxon>
        <taxon>Zoopagomycota</taxon>
        <taxon>Kickxellomycotina</taxon>
        <taxon>Kickxellomycetes</taxon>
        <taxon>Kickxellales</taxon>
        <taxon>Kickxellaceae</taxon>
        <taxon>Coemansia</taxon>
    </lineage>
</organism>
<evidence type="ECO:0000313" key="4">
    <source>
        <dbReference type="Proteomes" id="UP001140217"/>
    </source>
</evidence>
<dbReference type="InterPro" id="IPR014752">
    <property type="entry name" value="Arrestin-like_C"/>
</dbReference>
<dbReference type="EMBL" id="JANBUL010000015">
    <property type="protein sequence ID" value="KAJ2785127.1"/>
    <property type="molecule type" value="Genomic_DNA"/>
</dbReference>
<dbReference type="PANTHER" id="PTHR11188:SF17">
    <property type="entry name" value="FI21816P1"/>
    <property type="match status" value="1"/>
</dbReference>
<dbReference type="OrthoDB" id="2333384at2759"/>
<dbReference type="AlphaFoldDB" id="A0A9W8LLB3"/>
<dbReference type="GO" id="GO:0015031">
    <property type="term" value="P:protein transport"/>
    <property type="evidence" value="ECO:0007669"/>
    <property type="project" value="TreeGrafter"/>
</dbReference>
<feature type="domain" description="Arrestin-like N-terminal" evidence="2">
    <location>
        <begin position="23"/>
        <end position="150"/>
    </location>
</feature>
<evidence type="ECO:0000256" key="1">
    <source>
        <dbReference type="SAM" id="MobiDB-lite"/>
    </source>
</evidence>
<feature type="compositionally biased region" description="Low complexity" evidence="1">
    <location>
        <begin position="414"/>
        <end position="425"/>
    </location>
</feature>
<comment type="caution">
    <text evidence="3">The sequence shown here is derived from an EMBL/GenBank/DDBJ whole genome shotgun (WGS) entry which is preliminary data.</text>
</comment>
<accession>A0A9W8LLB3</accession>
<dbReference type="Pfam" id="PF00339">
    <property type="entry name" value="Arrestin_N"/>
    <property type="match status" value="1"/>
</dbReference>
<sequence>MCTPVFEIRFPAYTSGRTPRCSPKSTLAGVVYLQLGEAQRAACLSLSLVGSERIRLAPESVNGAWAAAQGLGTAKQRTVKKVYFNQLAVLWGDSKLRMVDVLAPGVHMFHFSCEFPRANYPQSRTTAEYEIRYVLKARLLDAQGAAATAAALLTATQEIEYVPETVAPVPRAVVGARGPATVERFVFCDDAAGDGAAFHVRAAGLQQAFRPGGSVDLQLRISGQRTVRRMQFSVIEQTDCFYPQIPEPREEQLDIGRRLWSSQRVVCAPTALPFERDSCAASADCCAAASAGAGGRRSGRGAAAVGSTTTAAAVTYHAQLRAHVPDDAAVVHETGYLRYTLFAQISLGCGGGRWARVNVPLPVATRVLPEDAAPPLPPSLLMQQQQQPARTSGAQTTTTPPPPPAHADGQQQQRRMSSGALSARSSSRRRGPSTSSSIKTEVGSLDLDGDMPPVPVPPPPPLKHGRSIADLGARLQQLVPRRGAPFVGRAVSHGRLGGGGSDAPPQWALADLPPVPSPPSLYGASLYGSPLARPASLAAAAASDSDDGATLQAAPISAGSNNNNNSAAAAASGCGERFSLRFLERRRELLHAEAEAAALGSLIAGCDAEPASGVIPCAIIARNSGGGGPALANPAARQRGEYRARDSSLGLGDLAAARRHKRASVQSLASAVAVCCSDRVRPRIEAVMASFRNPVTSHVATWSALGRPAPALQPQQPQQSQRDAARYSRLSAMSVSSNDTACAAGSCLELPKDLLHPLPAPLSPLLDAAPAILGS</sequence>
<feature type="compositionally biased region" description="Low complexity" evidence="1">
    <location>
        <begin position="379"/>
        <end position="389"/>
    </location>
</feature>
<dbReference type="GO" id="GO:0005737">
    <property type="term" value="C:cytoplasm"/>
    <property type="evidence" value="ECO:0007669"/>
    <property type="project" value="TreeGrafter"/>
</dbReference>
<feature type="region of interest" description="Disordered" evidence="1">
    <location>
        <begin position="370"/>
        <end position="462"/>
    </location>
</feature>
<keyword evidence="4" id="KW-1185">Reference proteome</keyword>
<dbReference type="Proteomes" id="UP001140217">
    <property type="component" value="Unassembled WGS sequence"/>
</dbReference>
<name>A0A9W8LLB3_9FUNG</name>
<dbReference type="InterPro" id="IPR050357">
    <property type="entry name" value="Arrestin_domain-protein"/>
</dbReference>
<reference evidence="3" key="1">
    <citation type="submission" date="2022-07" db="EMBL/GenBank/DDBJ databases">
        <title>Phylogenomic reconstructions and comparative analyses of Kickxellomycotina fungi.</title>
        <authorList>
            <person name="Reynolds N.K."/>
            <person name="Stajich J.E."/>
            <person name="Barry K."/>
            <person name="Grigoriev I.V."/>
            <person name="Crous P."/>
            <person name="Smith M.E."/>
        </authorList>
    </citation>
    <scope>NUCLEOTIDE SEQUENCE</scope>
    <source>
        <strain evidence="3">NBRC 105414</strain>
    </source>
</reference>
<dbReference type="Gene3D" id="2.60.40.640">
    <property type="match status" value="1"/>
</dbReference>
<evidence type="ECO:0000259" key="2">
    <source>
        <dbReference type="Pfam" id="PF00339"/>
    </source>
</evidence>
<dbReference type="PANTHER" id="PTHR11188">
    <property type="entry name" value="ARRESTIN DOMAIN CONTAINING PROTEIN"/>
    <property type="match status" value="1"/>
</dbReference>
<dbReference type="InterPro" id="IPR011021">
    <property type="entry name" value="Arrestin-like_N"/>
</dbReference>
<protein>
    <recommendedName>
        <fullName evidence="2">Arrestin-like N-terminal domain-containing protein</fullName>
    </recommendedName>
</protein>
<feature type="compositionally biased region" description="Pro residues" evidence="1">
    <location>
        <begin position="452"/>
        <end position="462"/>
    </location>
</feature>
<evidence type="ECO:0000313" key="3">
    <source>
        <dbReference type="EMBL" id="KAJ2785127.1"/>
    </source>
</evidence>
<proteinExistence type="predicted"/>
<gene>
    <name evidence="3" type="ORF">H4R18_000715</name>
</gene>